<reference evidence="2 3" key="1">
    <citation type="submission" date="2023-07" db="EMBL/GenBank/DDBJ databases">
        <title>Sorghum-associated microbial communities from plants grown in Nebraska, USA.</title>
        <authorList>
            <person name="Schachtman D."/>
        </authorList>
    </citation>
    <scope>NUCLEOTIDE SEQUENCE [LARGE SCALE GENOMIC DNA]</scope>
    <source>
        <strain evidence="2 3">BE313</strain>
    </source>
</reference>
<keyword evidence="3" id="KW-1185">Reference proteome</keyword>
<keyword evidence="2" id="KW-0012">Acyltransferase</keyword>
<sequence length="169" mass="18408">MQTTIRHAEQDDYAAIAQIYAQPLAAAGTMQIPLQSREVWKQRLAGMGAHDRVLVAVVQGEVVGHLGIHPVPQPRRAHVAGIGMAVRDDRQGQGLGTALLKAAIDLADNWLNLLRLELTVYADNLAAQRLYQGQGFVLEGTHRGYALRQGRYVDALAMARLHPVPPVLA</sequence>
<evidence type="ECO:0000259" key="1">
    <source>
        <dbReference type="PROSITE" id="PS51186"/>
    </source>
</evidence>
<gene>
    <name evidence="2" type="ORF">J2X19_003360</name>
</gene>
<dbReference type="Proteomes" id="UP001180487">
    <property type="component" value="Unassembled WGS sequence"/>
</dbReference>
<dbReference type="PANTHER" id="PTHR43328">
    <property type="entry name" value="ACETYLTRANSFERASE-RELATED"/>
    <property type="match status" value="1"/>
</dbReference>
<dbReference type="InterPro" id="IPR016181">
    <property type="entry name" value="Acyl_CoA_acyltransferase"/>
</dbReference>
<proteinExistence type="predicted"/>
<accession>A0ABU2CBF8</accession>
<dbReference type="Gene3D" id="3.40.630.30">
    <property type="match status" value="1"/>
</dbReference>
<dbReference type="EC" id="2.3.1.-" evidence="2"/>
<dbReference type="PROSITE" id="PS51186">
    <property type="entry name" value="GNAT"/>
    <property type="match status" value="1"/>
</dbReference>
<dbReference type="RefSeq" id="WP_310374955.1">
    <property type="nucleotide sequence ID" value="NZ_JAVDXT010000003.1"/>
</dbReference>
<comment type="caution">
    <text evidence="2">The sequence shown here is derived from an EMBL/GenBank/DDBJ whole genome shotgun (WGS) entry which is preliminary data.</text>
</comment>
<protein>
    <submittedName>
        <fullName evidence="2">Acetyltransferase</fullName>
        <ecNumber evidence="2">2.3.1.-</ecNumber>
    </submittedName>
</protein>
<dbReference type="EMBL" id="JAVDXT010000003">
    <property type="protein sequence ID" value="MDR7378666.1"/>
    <property type="molecule type" value="Genomic_DNA"/>
</dbReference>
<dbReference type="Pfam" id="PF00583">
    <property type="entry name" value="Acetyltransf_1"/>
    <property type="match status" value="1"/>
</dbReference>
<evidence type="ECO:0000313" key="3">
    <source>
        <dbReference type="Proteomes" id="UP001180487"/>
    </source>
</evidence>
<keyword evidence="2" id="KW-0808">Transferase</keyword>
<name>A0ABU2CBF8_9BURK</name>
<dbReference type="CDD" id="cd04301">
    <property type="entry name" value="NAT_SF"/>
    <property type="match status" value="1"/>
</dbReference>
<feature type="domain" description="N-acetyltransferase" evidence="1">
    <location>
        <begin position="3"/>
        <end position="163"/>
    </location>
</feature>
<dbReference type="SUPFAM" id="SSF55729">
    <property type="entry name" value="Acyl-CoA N-acyltransferases (Nat)"/>
    <property type="match status" value="1"/>
</dbReference>
<organism evidence="2 3">
    <name type="scientific">Rhodoferax ferrireducens</name>
    <dbReference type="NCBI Taxonomy" id="192843"/>
    <lineage>
        <taxon>Bacteria</taxon>
        <taxon>Pseudomonadati</taxon>
        <taxon>Pseudomonadota</taxon>
        <taxon>Betaproteobacteria</taxon>
        <taxon>Burkholderiales</taxon>
        <taxon>Comamonadaceae</taxon>
        <taxon>Rhodoferax</taxon>
    </lineage>
</organism>
<dbReference type="InterPro" id="IPR000182">
    <property type="entry name" value="GNAT_dom"/>
</dbReference>
<dbReference type="GO" id="GO:0016746">
    <property type="term" value="F:acyltransferase activity"/>
    <property type="evidence" value="ECO:0007669"/>
    <property type="project" value="UniProtKB-KW"/>
</dbReference>
<evidence type="ECO:0000313" key="2">
    <source>
        <dbReference type="EMBL" id="MDR7378666.1"/>
    </source>
</evidence>
<dbReference type="PANTHER" id="PTHR43328:SF1">
    <property type="entry name" value="N-ACETYLTRANSFERASE DOMAIN-CONTAINING PROTEIN"/>
    <property type="match status" value="1"/>
</dbReference>